<dbReference type="Proteomes" id="UP000095283">
    <property type="component" value="Unplaced"/>
</dbReference>
<dbReference type="GO" id="GO:0005829">
    <property type="term" value="C:cytosol"/>
    <property type="evidence" value="ECO:0007669"/>
    <property type="project" value="GOC"/>
</dbReference>
<reference evidence="4" key="1">
    <citation type="submission" date="2016-11" db="UniProtKB">
        <authorList>
            <consortium name="WormBaseParasite"/>
        </authorList>
    </citation>
    <scope>IDENTIFICATION</scope>
</reference>
<dbReference type="GO" id="GO:0042147">
    <property type="term" value="P:retrograde transport, endosome to Golgi"/>
    <property type="evidence" value="ECO:0007669"/>
    <property type="project" value="TreeGrafter"/>
</dbReference>
<evidence type="ECO:0000313" key="3">
    <source>
        <dbReference type="Proteomes" id="UP000095283"/>
    </source>
</evidence>
<feature type="domain" description="Vps52 C-terminal" evidence="2">
    <location>
        <begin position="64"/>
        <end position="197"/>
    </location>
</feature>
<dbReference type="Pfam" id="PF20655">
    <property type="entry name" value="Vps52_C"/>
    <property type="match status" value="1"/>
</dbReference>
<feature type="transmembrane region" description="Helical" evidence="1">
    <location>
        <begin position="47"/>
        <end position="65"/>
    </location>
</feature>
<organism evidence="3 4">
    <name type="scientific">Heterorhabditis bacteriophora</name>
    <name type="common">Entomopathogenic nematode worm</name>
    <dbReference type="NCBI Taxonomy" id="37862"/>
    <lineage>
        <taxon>Eukaryota</taxon>
        <taxon>Metazoa</taxon>
        <taxon>Ecdysozoa</taxon>
        <taxon>Nematoda</taxon>
        <taxon>Chromadorea</taxon>
        <taxon>Rhabditida</taxon>
        <taxon>Rhabditina</taxon>
        <taxon>Rhabditomorpha</taxon>
        <taxon>Strongyloidea</taxon>
        <taxon>Heterorhabditidae</taxon>
        <taxon>Heterorhabditis</taxon>
    </lineage>
</organism>
<protein>
    <submittedName>
        <fullName evidence="4">Vacuolar protein sorting-associated protein 52 homolog</fullName>
    </submittedName>
</protein>
<evidence type="ECO:0000259" key="2">
    <source>
        <dbReference type="Pfam" id="PF20655"/>
    </source>
</evidence>
<dbReference type="AlphaFoldDB" id="A0A1I7X417"/>
<dbReference type="PANTHER" id="PTHR14190">
    <property type="entry name" value="SUPPRESSOR OF ACTIN MUTATIONS 2/VACUOLAR PROTEIN SORTING 52"/>
    <property type="match status" value="1"/>
</dbReference>
<dbReference type="InterPro" id="IPR007258">
    <property type="entry name" value="Vps52"/>
</dbReference>
<keyword evidence="1" id="KW-1133">Transmembrane helix</keyword>
<sequence length="199" mass="23179">MSTKDKQMEKLKSLEDCLKDFASADENVVRGALSAGTDLRDFSSESLSIFLITNYFLYIFFQFQFESLFRSIHLAFVDHCSHEFLFVTDFFMVTGQTAVDLHAKIMSRAVAHLIRALDEKISLNFDAISIYLCIMLCDKFRQLLNEREIPSMSGYWETISNQLWIRFDQVMQMHNDSVKTLDVKKMQPPIDTRPHYVGF</sequence>
<dbReference type="GO" id="GO:0006896">
    <property type="term" value="P:Golgi to vacuole transport"/>
    <property type="evidence" value="ECO:0007669"/>
    <property type="project" value="TreeGrafter"/>
</dbReference>
<dbReference type="GO" id="GO:0007041">
    <property type="term" value="P:lysosomal transport"/>
    <property type="evidence" value="ECO:0007669"/>
    <property type="project" value="TreeGrafter"/>
</dbReference>
<dbReference type="InterPro" id="IPR048361">
    <property type="entry name" value="Vps52_C"/>
</dbReference>
<dbReference type="WBParaSite" id="Hba_12268">
    <property type="protein sequence ID" value="Hba_12268"/>
    <property type="gene ID" value="Hba_12268"/>
</dbReference>
<evidence type="ECO:0000313" key="4">
    <source>
        <dbReference type="WBParaSite" id="Hba_12268"/>
    </source>
</evidence>
<name>A0A1I7X417_HETBA</name>
<accession>A0A1I7X417</accession>
<keyword evidence="1" id="KW-0472">Membrane</keyword>
<dbReference type="GO" id="GO:0000938">
    <property type="term" value="C:GARP complex"/>
    <property type="evidence" value="ECO:0007669"/>
    <property type="project" value="TreeGrafter"/>
</dbReference>
<keyword evidence="1" id="KW-0812">Transmembrane</keyword>
<evidence type="ECO:0000256" key="1">
    <source>
        <dbReference type="SAM" id="Phobius"/>
    </source>
</evidence>
<proteinExistence type="predicted"/>
<dbReference type="GO" id="GO:0032456">
    <property type="term" value="P:endocytic recycling"/>
    <property type="evidence" value="ECO:0007669"/>
    <property type="project" value="TreeGrafter"/>
</dbReference>
<dbReference type="PANTHER" id="PTHR14190:SF7">
    <property type="entry name" value="VACUOLAR PROTEIN SORTING-ASSOCIATED PROTEIN 52 HOMOLOG"/>
    <property type="match status" value="1"/>
</dbReference>
<dbReference type="GO" id="GO:0019905">
    <property type="term" value="F:syntaxin binding"/>
    <property type="evidence" value="ECO:0007669"/>
    <property type="project" value="TreeGrafter"/>
</dbReference>
<keyword evidence="3" id="KW-1185">Reference proteome</keyword>